<keyword evidence="1" id="KW-0472">Membrane</keyword>
<protein>
    <submittedName>
        <fullName evidence="2">Uncharacterized protein</fullName>
    </submittedName>
</protein>
<name>A0A2H0VZL2_9BACT</name>
<feature type="transmembrane region" description="Helical" evidence="1">
    <location>
        <begin position="65"/>
        <end position="84"/>
    </location>
</feature>
<keyword evidence="1" id="KW-0812">Transmembrane</keyword>
<accession>A0A2H0VZL2</accession>
<evidence type="ECO:0000313" key="3">
    <source>
        <dbReference type="Proteomes" id="UP000230935"/>
    </source>
</evidence>
<dbReference type="EMBL" id="PEZZ01000050">
    <property type="protein sequence ID" value="PIS04555.1"/>
    <property type="molecule type" value="Genomic_DNA"/>
</dbReference>
<feature type="transmembrane region" description="Helical" evidence="1">
    <location>
        <begin position="35"/>
        <end position="53"/>
    </location>
</feature>
<keyword evidence="1" id="KW-1133">Transmembrane helix</keyword>
<proteinExistence type="predicted"/>
<dbReference type="Proteomes" id="UP000230935">
    <property type="component" value="Unassembled WGS sequence"/>
</dbReference>
<feature type="transmembrane region" description="Helical" evidence="1">
    <location>
        <begin position="5"/>
        <end position="23"/>
    </location>
</feature>
<evidence type="ECO:0000256" key="1">
    <source>
        <dbReference type="SAM" id="Phobius"/>
    </source>
</evidence>
<organism evidence="2 3">
    <name type="scientific">Candidatus Buchananbacteria bacterium CG10_big_fil_rev_8_21_14_0_10_42_9</name>
    <dbReference type="NCBI Taxonomy" id="1974526"/>
    <lineage>
        <taxon>Bacteria</taxon>
        <taxon>Candidatus Buchananiibacteriota</taxon>
    </lineage>
</organism>
<gene>
    <name evidence="2" type="ORF">COT81_05925</name>
</gene>
<evidence type="ECO:0000313" key="2">
    <source>
        <dbReference type="EMBL" id="PIS04555.1"/>
    </source>
</evidence>
<reference evidence="3" key="1">
    <citation type="submission" date="2017-09" db="EMBL/GenBank/DDBJ databases">
        <title>Depth-based differentiation of microbial function through sediment-hosted aquifers and enrichment of novel symbionts in the deep terrestrial subsurface.</title>
        <authorList>
            <person name="Probst A.J."/>
            <person name="Ladd B."/>
            <person name="Jarett J.K."/>
            <person name="Geller-Mcgrath D.E."/>
            <person name="Sieber C.M.K."/>
            <person name="Emerson J.B."/>
            <person name="Anantharaman K."/>
            <person name="Thomas B.C."/>
            <person name="Malmstrom R."/>
            <person name="Stieglmeier M."/>
            <person name="Klingl A."/>
            <person name="Woyke T."/>
            <person name="Ryan C.M."/>
            <person name="Banfield J.F."/>
        </authorList>
    </citation>
    <scope>NUCLEOTIDE SEQUENCE [LARGE SCALE GENOMIC DNA]</scope>
</reference>
<dbReference type="AlphaFoldDB" id="A0A2H0VZL2"/>
<comment type="caution">
    <text evidence="2">The sequence shown here is derived from an EMBL/GenBank/DDBJ whole genome shotgun (WGS) entry which is preliminary data.</text>
</comment>
<sequence length="93" mass="10570">MITILLYIGVWGLIVYGAGYWLSTEGTAYFAAETIKYLQSGFLILASLVLWRVITKNYEASARQLIFGIIIILVLAFLLVHPMLERLLGYWLV</sequence>